<dbReference type="InterPro" id="IPR012337">
    <property type="entry name" value="RNaseH-like_sf"/>
</dbReference>
<feature type="compositionally biased region" description="Basic and acidic residues" evidence="1">
    <location>
        <begin position="154"/>
        <end position="172"/>
    </location>
</feature>
<dbReference type="PANTHER" id="PTHR22891">
    <property type="entry name" value="EUKARYOTIC TRANSLATION INITIATION FACTOR 2C"/>
    <property type="match status" value="1"/>
</dbReference>
<dbReference type="Gene3D" id="3.40.50.2300">
    <property type="match status" value="1"/>
</dbReference>
<feature type="region of interest" description="Disordered" evidence="1">
    <location>
        <begin position="153"/>
        <end position="183"/>
    </location>
</feature>
<dbReference type="STRING" id="329884.A0A4U0X755"/>
<dbReference type="SUPFAM" id="SSF53098">
    <property type="entry name" value="Ribonuclease H-like"/>
    <property type="match status" value="2"/>
</dbReference>
<dbReference type="PROSITE" id="PS50822">
    <property type="entry name" value="PIWI"/>
    <property type="match status" value="1"/>
</dbReference>
<organism evidence="3 4">
    <name type="scientific">Friedmanniomyces simplex</name>
    <dbReference type="NCBI Taxonomy" id="329884"/>
    <lineage>
        <taxon>Eukaryota</taxon>
        <taxon>Fungi</taxon>
        <taxon>Dikarya</taxon>
        <taxon>Ascomycota</taxon>
        <taxon>Pezizomycotina</taxon>
        <taxon>Dothideomycetes</taxon>
        <taxon>Dothideomycetidae</taxon>
        <taxon>Mycosphaerellales</taxon>
        <taxon>Teratosphaeriaceae</taxon>
        <taxon>Friedmanniomyces</taxon>
    </lineage>
</organism>
<reference evidence="3 4" key="1">
    <citation type="submission" date="2017-03" db="EMBL/GenBank/DDBJ databases">
        <title>Genomes of endolithic fungi from Antarctica.</title>
        <authorList>
            <person name="Coleine C."/>
            <person name="Masonjones S."/>
            <person name="Stajich J.E."/>
        </authorList>
    </citation>
    <scope>NUCLEOTIDE SEQUENCE [LARGE SCALE GENOMIC DNA]</scope>
    <source>
        <strain evidence="3 4">CCFEE 5184</strain>
    </source>
</reference>
<feature type="compositionally biased region" description="Low complexity" evidence="1">
    <location>
        <begin position="198"/>
        <end position="208"/>
    </location>
</feature>
<dbReference type="EMBL" id="NAJQ01000313">
    <property type="protein sequence ID" value="TKA72344.1"/>
    <property type="molecule type" value="Genomic_DNA"/>
</dbReference>
<dbReference type="InterPro" id="IPR003165">
    <property type="entry name" value="Piwi"/>
</dbReference>
<dbReference type="InterPro" id="IPR036397">
    <property type="entry name" value="RNaseH_sf"/>
</dbReference>
<dbReference type="OrthoDB" id="10252740at2759"/>
<evidence type="ECO:0000259" key="2">
    <source>
        <dbReference type="PROSITE" id="PS50822"/>
    </source>
</evidence>
<dbReference type="GO" id="GO:0003676">
    <property type="term" value="F:nucleic acid binding"/>
    <property type="evidence" value="ECO:0007669"/>
    <property type="project" value="InterPro"/>
</dbReference>
<proteinExistence type="predicted"/>
<evidence type="ECO:0000313" key="3">
    <source>
        <dbReference type="EMBL" id="TKA72344.1"/>
    </source>
</evidence>
<feature type="compositionally biased region" description="Low complexity" evidence="1">
    <location>
        <begin position="1"/>
        <end position="11"/>
    </location>
</feature>
<dbReference type="Pfam" id="PF08699">
    <property type="entry name" value="ArgoL1"/>
    <property type="match status" value="1"/>
</dbReference>
<feature type="region of interest" description="Disordered" evidence="1">
    <location>
        <begin position="1"/>
        <end position="25"/>
    </location>
</feature>
<feature type="compositionally biased region" description="Polar residues" evidence="1">
    <location>
        <begin position="250"/>
        <end position="263"/>
    </location>
</feature>
<feature type="region of interest" description="Disordered" evidence="1">
    <location>
        <begin position="1071"/>
        <end position="1090"/>
    </location>
</feature>
<keyword evidence="4" id="KW-1185">Reference proteome</keyword>
<evidence type="ECO:0000256" key="1">
    <source>
        <dbReference type="SAM" id="MobiDB-lite"/>
    </source>
</evidence>
<feature type="region of interest" description="Disordered" evidence="1">
    <location>
        <begin position="198"/>
        <end position="263"/>
    </location>
</feature>
<name>A0A4U0X755_9PEZI</name>
<feature type="domain" description="Piwi" evidence="2">
    <location>
        <begin position="875"/>
        <end position="1240"/>
    </location>
</feature>
<dbReference type="InterPro" id="IPR014811">
    <property type="entry name" value="ArgoL1"/>
</dbReference>
<protein>
    <recommendedName>
        <fullName evidence="2">Piwi domain-containing protein</fullName>
    </recommendedName>
</protein>
<dbReference type="SMART" id="SM00950">
    <property type="entry name" value="Piwi"/>
    <property type="match status" value="1"/>
</dbReference>
<dbReference type="Pfam" id="PF02171">
    <property type="entry name" value="Piwi"/>
    <property type="match status" value="2"/>
</dbReference>
<dbReference type="InterPro" id="IPR036085">
    <property type="entry name" value="PAZ_dom_sf"/>
</dbReference>
<dbReference type="SUPFAM" id="SSF101690">
    <property type="entry name" value="PAZ domain"/>
    <property type="match status" value="1"/>
</dbReference>
<dbReference type="Gene3D" id="3.30.420.10">
    <property type="entry name" value="Ribonuclease H-like superfamily/Ribonuclease H"/>
    <property type="match status" value="1"/>
</dbReference>
<gene>
    <name evidence="3" type="ORF">B0A55_06764</name>
</gene>
<dbReference type="Proteomes" id="UP000309340">
    <property type="component" value="Unassembled WGS sequence"/>
</dbReference>
<accession>A0A4U0X755</accession>
<evidence type="ECO:0000313" key="4">
    <source>
        <dbReference type="Proteomes" id="UP000309340"/>
    </source>
</evidence>
<comment type="caution">
    <text evidence="3">The sequence shown here is derived from an EMBL/GenBank/DDBJ whole genome shotgun (WGS) entry which is preliminary data.</text>
</comment>
<sequence length="1307" mass="145091">MGGRQKQSTKTPAKKATPKSNPELCIRCPDRETAEKRSHHNDLDKCFNDFPSRQVGNTPATHTVDQLWWGFSSGKVSADLKLSKPLVREAFFEYAKTVGEKFRPELMDSEIEERNKAVGLVAAKRDAEWKIPQEGRVISISKEALEAAFGAVQRETERKKAETENLKAEKGMRKTGASVLDQDAASAGSATGAAGIRPASAAAGSGKPPGKPSADLKGAGTGTGKPSTDGKTGNSGGGSGQGIPLRDGPPTSSGTADPTRTTQSEIHVYAVDMVRAYGNGNVPITVKKNVDRRLVIEMLKTSHYSQYLGVLHSADRGKKWVTDGDLIWSVVPLFDPNDPAIVPQPLQSSGAVQIRYVNETGIPLDLEEITLSFVRSIDLTRHVGEMFYDTSIASYDDSDPGLITRGLDAFFSRFARESRQNVSTSANKSFSRRPQPLDTNTAQQTLSAMTGYVLSVRPGIESMYLNVNHATSPFFEPVLVSNFIDWSRRLGRSEGELRAVLEGVKVRIMYDKRREFTAEDQRMRFITSVGATIRLGNGATETRSYIGNTRRRNANGRMFDAQNHPIILPGVPCRVSTQALAGVTTVQDWYAARANPNILTDDDFPTSNLNLQPNVWAVNVGRDNVRSPDGVEWYPANQLMIQSGQPVRGRLTPNQTTAMLRVAVHPPQVHKPRILGQEDIDGMFHFGFAGNADAGAGKPAGGNRSATDSQRPDVPLNQAFLQTVNTQADIEMTQIPGKWLSRPTLMYGRHNLIDNAGQGWGLANVNRTHIVRPRDRPGSANWNLLHTGFATKVNLPTLAVLDFQRTSTQQWQQDVYNRILQVQLYGHGLIPSTGVNVQWHAAPNLGRSQMDLTWEIRLRTELGVLLGNLQQPHPPILIFLEGYSLDDYACVKRVTDLQLGVQTICAVGGRSLGRWDQQTVSNIALKYNVKRARDGRDNHHFDDNSLKILRSTAQRADIIVVGADVTHPGKGSASATPSIAAVVGSADDHFMQYPGSMRLQKCGKEDIVDLSGMVKERLLEWARRHHNNLPAKILFYRDGVSESQYDLLRRRELPQMQLVFNEAYRHLHPGAENLPPTGIPAPDHSKSNWQGISRVDRVQKEKKADEEWAANIEGQSNNLPFKMTFVVVGKRHNTRFYDTDGRSKMSGNNSNVKPGLVVDEVITHPYGMDFYLQSHEPIKGTGRSAHYFVLRNNMALTADKLQSITHTLCYAYARATRGVSYCAPAYYADRLCDRDRSYLRHYLINHSNFQPRHQRHQGPTAETYDQYSAAIIDAIEHDPRFRPQIALGQTVRQNPWHPDIDDTMFYL</sequence>